<comment type="caution">
    <text evidence="3">The sequence shown here is derived from an EMBL/GenBank/DDBJ whole genome shotgun (WGS) entry which is preliminary data.</text>
</comment>
<organism evidence="3 4">
    <name type="scientific">Gordonibacter urolithinfaciens</name>
    <dbReference type="NCBI Taxonomy" id="1335613"/>
    <lineage>
        <taxon>Bacteria</taxon>
        <taxon>Bacillati</taxon>
        <taxon>Actinomycetota</taxon>
        <taxon>Coriobacteriia</taxon>
        <taxon>Eggerthellales</taxon>
        <taxon>Eggerthellaceae</taxon>
        <taxon>Gordonibacter</taxon>
    </lineage>
</organism>
<feature type="compositionally biased region" description="Basic and acidic residues" evidence="1">
    <location>
        <begin position="9"/>
        <end position="21"/>
    </location>
</feature>
<dbReference type="Gene3D" id="3.30.950.30">
    <property type="entry name" value="Schlafen, AAA domain"/>
    <property type="match status" value="1"/>
</dbReference>
<evidence type="ECO:0000259" key="2">
    <source>
        <dbReference type="Pfam" id="PF04326"/>
    </source>
</evidence>
<protein>
    <recommendedName>
        <fullName evidence="2">Schlafen AlbA-2 domain-containing protein</fullName>
    </recommendedName>
</protein>
<feature type="domain" description="Schlafen AlbA-2" evidence="2">
    <location>
        <begin position="6"/>
        <end position="80"/>
    </location>
</feature>
<sequence>MNLGPESETAEHKRSTSELKEGAASVAAILNKHERGELFFGVRNDGEVCGMQASDSTLREASQAIGHSIEPRVYPVVEALGDGEGRSCIRVSFSGDDAPHACKGVYPHARLGRGRPHERRLSTKGKKPALFHARSYGGTGHAVVVEGYFQASRKSDGQSLSVIQVADGWYSGVRYLNFYHSGLTNRTATLLY</sequence>
<reference evidence="3 4" key="1">
    <citation type="submission" date="2019-11" db="EMBL/GenBank/DDBJ databases">
        <title>Whole genome shotgun sequencing (WGS) data from Adlercreutzia equolifaciens ResAG-91, Eggerthella lenta MRI-F36, MRI-F37, MRI-F40, ResAG-49, ResAG-88, ResAG-121, ResAG-145, and Gordonibacter sp. ResAG-5, ResAG-26, ResAG-43, ResAG-50, ResAG-59.</title>
        <authorList>
            <person name="Stoll D.A."/>
            <person name="Danylec N."/>
            <person name="Franz C.M.A.P."/>
            <person name="Huch M."/>
        </authorList>
    </citation>
    <scope>NUCLEOTIDE SEQUENCE [LARGE SCALE GENOMIC DNA]</scope>
    <source>
        <strain evidence="3 4">ResAG-59</strain>
    </source>
</reference>
<keyword evidence="4" id="KW-1185">Reference proteome</keyword>
<dbReference type="EMBL" id="WPOC01000026">
    <property type="protein sequence ID" value="MVN16237.1"/>
    <property type="molecule type" value="Genomic_DNA"/>
</dbReference>
<dbReference type="Pfam" id="PF04326">
    <property type="entry name" value="SLFN_AlbA_2"/>
    <property type="match status" value="1"/>
</dbReference>
<accession>A0A6N8IK35</accession>
<dbReference type="InterPro" id="IPR038461">
    <property type="entry name" value="Schlafen_AlbA_2_dom_sf"/>
</dbReference>
<dbReference type="Proteomes" id="UP000468327">
    <property type="component" value="Unassembled WGS sequence"/>
</dbReference>
<gene>
    <name evidence="3" type="ORF">GO738_12965</name>
</gene>
<dbReference type="AlphaFoldDB" id="A0A6N8IK35"/>
<evidence type="ECO:0000313" key="4">
    <source>
        <dbReference type="Proteomes" id="UP000468327"/>
    </source>
</evidence>
<evidence type="ECO:0000313" key="3">
    <source>
        <dbReference type="EMBL" id="MVN16237.1"/>
    </source>
</evidence>
<dbReference type="RefSeq" id="WP_157009661.1">
    <property type="nucleotide sequence ID" value="NZ_WPOC01000026.1"/>
</dbReference>
<evidence type="ECO:0000256" key="1">
    <source>
        <dbReference type="SAM" id="MobiDB-lite"/>
    </source>
</evidence>
<proteinExistence type="predicted"/>
<dbReference type="InterPro" id="IPR007421">
    <property type="entry name" value="Schlafen_AlbA_2_dom"/>
</dbReference>
<name>A0A6N8IK35_9ACTN</name>
<feature type="region of interest" description="Disordered" evidence="1">
    <location>
        <begin position="1"/>
        <end position="21"/>
    </location>
</feature>